<dbReference type="SUPFAM" id="SSF56601">
    <property type="entry name" value="beta-lactamase/transpeptidase-like"/>
    <property type="match status" value="1"/>
</dbReference>
<comment type="similarity">
    <text evidence="1">Belongs to the class-A beta-lactamase family.</text>
</comment>
<organism evidence="4 5">
    <name type="scientific">Zasmidium cellare ATCC 36951</name>
    <dbReference type="NCBI Taxonomy" id="1080233"/>
    <lineage>
        <taxon>Eukaryota</taxon>
        <taxon>Fungi</taxon>
        <taxon>Dikarya</taxon>
        <taxon>Ascomycota</taxon>
        <taxon>Pezizomycotina</taxon>
        <taxon>Dothideomycetes</taxon>
        <taxon>Dothideomycetidae</taxon>
        <taxon>Mycosphaerellales</taxon>
        <taxon>Mycosphaerellaceae</taxon>
        <taxon>Zasmidium</taxon>
    </lineage>
</organism>
<evidence type="ECO:0000313" key="5">
    <source>
        <dbReference type="Proteomes" id="UP000799537"/>
    </source>
</evidence>
<feature type="domain" description="Beta-lactamase-related" evidence="3">
    <location>
        <begin position="16"/>
        <end position="369"/>
    </location>
</feature>
<keyword evidence="5" id="KW-1185">Reference proteome</keyword>
<name>A0A6A6CP49_ZASCE</name>
<evidence type="ECO:0000313" key="4">
    <source>
        <dbReference type="EMBL" id="KAF2167256.1"/>
    </source>
</evidence>
<dbReference type="AlphaFoldDB" id="A0A6A6CP49"/>
<dbReference type="GO" id="GO:0016787">
    <property type="term" value="F:hydrolase activity"/>
    <property type="evidence" value="ECO:0007669"/>
    <property type="project" value="UniProtKB-KW"/>
</dbReference>
<dbReference type="PANTHER" id="PTHR43283:SF17">
    <property type="entry name" value="(LOVD), PUTATIVE (AFU_ORTHOLOGUE AFUA_5G00920)-RELATED"/>
    <property type="match status" value="1"/>
</dbReference>
<gene>
    <name evidence="4" type="ORF">M409DRAFT_54437</name>
</gene>
<keyword evidence="2" id="KW-0378">Hydrolase</keyword>
<dbReference type="InterPro" id="IPR001466">
    <property type="entry name" value="Beta-lactam-related"/>
</dbReference>
<dbReference type="Gene3D" id="3.40.710.10">
    <property type="entry name" value="DD-peptidase/beta-lactamase superfamily"/>
    <property type="match status" value="1"/>
</dbReference>
<sequence>MSEFGRLVEEYTNKGEASVHGLMAKCVDKNGEIYSKIAGYDSISPDASPLREDAVLKVASASKFITSVALLQCIDQGKLTLDEPISRILPEVAELKVLDEITDSLEVHEHAPKAPITARHLLTHTSGMGYWFLNPSLMKWRKRPDFKPSNFVTERYATPLLYEPGEGWMYGSSLDWAGIAVRRLHNTTLEDYMIEHIWKPLGRQAPFPTFRISKKPEYEARLMQGLERTPEGGLKETSFIFGNNAEDEEGGKDLACTMGDYLAVLQDLISDTPKLLSPSTISLMFTPQLPPSSPQTDMLLQWKPAWAICTGPVADEDVNHGLGGTLTLGPAEAIGQPKNVLCWGGASNVIWWICKDEGVAGFFATQMTPFADKKILELTTAWRREFWEERRRSVDMS</sequence>
<dbReference type="Pfam" id="PF00144">
    <property type="entry name" value="Beta-lactamase"/>
    <property type="match status" value="1"/>
</dbReference>
<dbReference type="PANTHER" id="PTHR43283">
    <property type="entry name" value="BETA-LACTAMASE-RELATED"/>
    <property type="match status" value="1"/>
</dbReference>
<accession>A0A6A6CP49</accession>
<dbReference type="RefSeq" id="XP_033668145.1">
    <property type="nucleotide sequence ID" value="XM_033812710.1"/>
</dbReference>
<dbReference type="InterPro" id="IPR050789">
    <property type="entry name" value="Diverse_Enzym_Activities"/>
</dbReference>
<proteinExistence type="inferred from homology"/>
<dbReference type="Proteomes" id="UP000799537">
    <property type="component" value="Unassembled WGS sequence"/>
</dbReference>
<reference evidence="4" key="1">
    <citation type="journal article" date="2020" name="Stud. Mycol.">
        <title>101 Dothideomycetes genomes: a test case for predicting lifestyles and emergence of pathogens.</title>
        <authorList>
            <person name="Haridas S."/>
            <person name="Albert R."/>
            <person name="Binder M."/>
            <person name="Bloem J."/>
            <person name="Labutti K."/>
            <person name="Salamov A."/>
            <person name="Andreopoulos B."/>
            <person name="Baker S."/>
            <person name="Barry K."/>
            <person name="Bills G."/>
            <person name="Bluhm B."/>
            <person name="Cannon C."/>
            <person name="Castanera R."/>
            <person name="Culley D."/>
            <person name="Daum C."/>
            <person name="Ezra D."/>
            <person name="Gonzalez J."/>
            <person name="Henrissat B."/>
            <person name="Kuo A."/>
            <person name="Liang C."/>
            <person name="Lipzen A."/>
            <person name="Lutzoni F."/>
            <person name="Magnuson J."/>
            <person name="Mondo S."/>
            <person name="Nolan M."/>
            <person name="Ohm R."/>
            <person name="Pangilinan J."/>
            <person name="Park H.-J."/>
            <person name="Ramirez L."/>
            <person name="Alfaro M."/>
            <person name="Sun H."/>
            <person name="Tritt A."/>
            <person name="Yoshinaga Y."/>
            <person name="Zwiers L.-H."/>
            <person name="Turgeon B."/>
            <person name="Goodwin S."/>
            <person name="Spatafora J."/>
            <person name="Crous P."/>
            <person name="Grigoriev I."/>
        </authorList>
    </citation>
    <scope>NUCLEOTIDE SEQUENCE</scope>
    <source>
        <strain evidence="4">ATCC 36951</strain>
    </source>
</reference>
<evidence type="ECO:0000259" key="3">
    <source>
        <dbReference type="Pfam" id="PF00144"/>
    </source>
</evidence>
<dbReference type="InterPro" id="IPR012338">
    <property type="entry name" value="Beta-lactam/transpept-like"/>
</dbReference>
<evidence type="ECO:0000256" key="2">
    <source>
        <dbReference type="ARBA" id="ARBA00022801"/>
    </source>
</evidence>
<dbReference type="OrthoDB" id="428260at2759"/>
<protein>
    <recommendedName>
        <fullName evidence="3">Beta-lactamase-related domain-containing protein</fullName>
    </recommendedName>
</protein>
<dbReference type="EMBL" id="ML993594">
    <property type="protein sequence ID" value="KAF2167256.1"/>
    <property type="molecule type" value="Genomic_DNA"/>
</dbReference>
<evidence type="ECO:0000256" key="1">
    <source>
        <dbReference type="ARBA" id="ARBA00009009"/>
    </source>
</evidence>
<dbReference type="GeneID" id="54565982"/>